<dbReference type="Gene3D" id="3.90.180.10">
    <property type="entry name" value="Medium-chain alcohol dehydrogenases, catalytic domain"/>
    <property type="match status" value="1"/>
</dbReference>
<keyword evidence="7" id="KW-1185">Reference proteome</keyword>
<comment type="caution">
    <text evidence="6">The sequence shown here is derived from an EMBL/GenBank/DDBJ whole genome shotgun (WGS) entry which is preliminary data.</text>
</comment>
<accession>A0AAN6N0E6</accession>
<dbReference type="Proteomes" id="UP001303473">
    <property type="component" value="Unassembled WGS sequence"/>
</dbReference>
<gene>
    <name evidence="6" type="ORF">QBC46DRAFT_358172</name>
</gene>
<evidence type="ECO:0000256" key="1">
    <source>
        <dbReference type="ARBA" id="ARBA00001947"/>
    </source>
</evidence>
<name>A0AAN6N0E6_9PEZI</name>
<dbReference type="PANTHER" id="PTHR42813:SF3">
    <property type="entry name" value="GLUTATHIONE-INDEPENDENT FORMALDEHYDE DEHYDROGENASE"/>
    <property type="match status" value="1"/>
</dbReference>
<keyword evidence="5" id="KW-0520">NAD</keyword>
<dbReference type="PANTHER" id="PTHR42813">
    <property type="entry name" value="ZINC-TYPE ALCOHOL DEHYDROGENASE-LIKE"/>
    <property type="match status" value="1"/>
</dbReference>
<dbReference type="AlphaFoldDB" id="A0AAN6N0E6"/>
<sequence length="211" mass="22032">MACRLAVSSLSVGDYVIIPDNGDDGHFRQSHPISFGTGLPGYGGLQAEYARVQFADDWLMPISLNSSTANSTAELDYLKVSDISTTAWHALTYSGFQPGDSVAVFGAGPVGLLAAYSAILRGASRVYSVDVQRRLDLATSIGSIPISFNTTDPVAQIIALEPNRVIRCLDCVGFEAVNATGQRQDGVVIANMLAVTASGGGLAIPGVYMGA</sequence>
<dbReference type="EMBL" id="MU853918">
    <property type="protein sequence ID" value="KAK3935558.1"/>
    <property type="molecule type" value="Genomic_DNA"/>
</dbReference>
<proteinExistence type="inferred from homology"/>
<comment type="cofactor">
    <cofactor evidence="1">
        <name>Zn(2+)</name>
        <dbReference type="ChEBI" id="CHEBI:29105"/>
    </cofactor>
</comment>
<evidence type="ECO:0000256" key="5">
    <source>
        <dbReference type="ARBA" id="ARBA00023027"/>
    </source>
</evidence>
<protein>
    <recommendedName>
        <fullName evidence="8">Alcohol dehydrogenase</fullName>
    </recommendedName>
</protein>
<evidence type="ECO:0000256" key="3">
    <source>
        <dbReference type="ARBA" id="ARBA00022723"/>
    </source>
</evidence>
<reference evidence="7" key="1">
    <citation type="journal article" date="2023" name="Mol. Phylogenet. Evol.">
        <title>Genome-scale phylogeny and comparative genomics of the fungal order Sordariales.</title>
        <authorList>
            <person name="Hensen N."/>
            <person name="Bonometti L."/>
            <person name="Westerberg I."/>
            <person name="Brannstrom I.O."/>
            <person name="Guillou S."/>
            <person name="Cros-Aarteil S."/>
            <person name="Calhoun S."/>
            <person name="Haridas S."/>
            <person name="Kuo A."/>
            <person name="Mondo S."/>
            <person name="Pangilinan J."/>
            <person name="Riley R."/>
            <person name="LaButti K."/>
            <person name="Andreopoulos B."/>
            <person name="Lipzen A."/>
            <person name="Chen C."/>
            <person name="Yan M."/>
            <person name="Daum C."/>
            <person name="Ng V."/>
            <person name="Clum A."/>
            <person name="Steindorff A."/>
            <person name="Ohm R.A."/>
            <person name="Martin F."/>
            <person name="Silar P."/>
            <person name="Natvig D.O."/>
            <person name="Lalanne C."/>
            <person name="Gautier V."/>
            <person name="Ament-Velasquez S.L."/>
            <person name="Kruys A."/>
            <person name="Hutchinson M.I."/>
            <person name="Powell A.J."/>
            <person name="Barry K."/>
            <person name="Miller A.N."/>
            <person name="Grigoriev I.V."/>
            <person name="Debuchy R."/>
            <person name="Gladieux P."/>
            <person name="Hiltunen Thoren M."/>
            <person name="Johannesson H."/>
        </authorList>
    </citation>
    <scope>NUCLEOTIDE SEQUENCE [LARGE SCALE GENOMIC DNA]</scope>
    <source>
        <strain evidence="7">CBS 340.73</strain>
    </source>
</reference>
<organism evidence="6 7">
    <name type="scientific">Diplogelasinospora grovesii</name>
    <dbReference type="NCBI Taxonomy" id="303347"/>
    <lineage>
        <taxon>Eukaryota</taxon>
        <taxon>Fungi</taxon>
        <taxon>Dikarya</taxon>
        <taxon>Ascomycota</taxon>
        <taxon>Pezizomycotina</taxon>
        <taxon>Sordariomycetes</taxon>
        <taxon>Sordariomycetidae</taxon>
        <taxon>Sordariales</taxon>
        <taxon>Diplogelasinosporaceae</taxon>
        <taxon>Diplogelasinospora</taxon>
    </lineage>
</organism>
<dbReference type="InterPro" id="IPR036291">
    <property type="entry name" value="NAD(P)-bd_dom_sf"/>
</dbReference>
<dbReference type="InterPro" id="IPR011032">
    <property type="entry name" value="GroES-like_sf"/>
</dbReference>
<dbReference type="SUPFAM" id="SSF51735">
    <property type="entry name" value="NAD(P)-binding Rossmann-fold domains"/>
    <property type="match status" value="1"/>
</dbReference>
<comment type="similarity">
    <text evidence="2">Belongs to the zinc-containing alcohol dehydrogenase family.</text>
</comment>
<evidence type="ECO:0000313" key="6">
    <source>
        <dbReference type="EMBL" id="KAK3935558.1"/>
    </source>
</evidence>
<evidence type="ECO:0000313" key="7">
    <source>
        <dbReference type="Proteomes" id="UP001303473"/>
    </source>
</evidence>
<evidence type="ECO:0000256" key="4">
    <source>
        <dbReference type="ARBA" id="ARBA00022833"/>
    </source>
</evidence>
<evidence type="ECO:0008006" key="8">
    <source>
        <dbReference type="Google" id="ProtNLM"/>
    </source>
</evidence>
<dbReference type="SUPFAM" id="SSF50129">
    <property type="entry name" value="GroES-like"/>
    <property type="match status" value="1"/>
</dbReference>
<dbReference type="GO" id="GO:0046872">
    <property type="term" value="F:metal ion binding"/>
    <property type="evidence" value="ECO:0007669"/>
    <property type="project" value="UniProtKB-KW"/>
</dbReference>
<evidence type="ECO:0000256" key="2">
    <source>
        <dbReference type="ARBA" id="ARBA00008072"/>
    </source>
</evidence>
<dbReference type="Gene3D" id="3.40.50.720">
    <property type="entry name" value="NAD(P)-binding Rossmann-like Domain"/>
    <property type="match status" value="1"/>
</dbReference>
<keyword evidence="4" id="KW-0862">Zinc</keyword>
<keyword evidence="3" id="KW-0479">Metal-binding</keyword>